<evidence type="ECO:0000313" key="1">
    <source>
        <dbReference type="EMBL" id="KAI9245538.1"/>
    </source>
</evidence>
<evidence type="ECO:0008006" key="3">
    <source>
        <dbReference type="Google" id="ProtNLM"/>
    </source>
</evidence>
<dbReference type="EMBL" id="JAIXMP010000051">
    <property type="protein sequence ID" value="KAI9245538.1"/>
    <property type="molecule type" value="Genomic_DNA"/>
</dbReference>
<accession>A0AAD5P955</accession>
<comment type="caution">
    <text evidence="1">The sequence shown here is derived from an EMBL/GenBank/DDBJ whole genome shotgun (WGS) entry which is preliminary data.</text>
</comment>
<keyword evidence="2" id="KW-1185">Reference proteome</keyword>
<protein>
    <recommendedName>
        <fullName evidence="3">CCHC-type domain-containing protein</fullName>
    </recommendedName>
</protein>
<sequence length="380" mass="43253">MLIVTSQPIHQQGFDDPLVTPVLDRIKAQDAEFNERRSTLVQVDRCTRVGNNDEKDCYNCGGFGHIARFYPSPCRQVIKVIKVKAGLVQLVSIRKDNDHGSPIDIIVRCCQNLFRNMMHGIDGTDYKLRRDTMNDCYANAPELGIKELTSKDTIDRYARFGARLVVSLYRLYTDRLSYHPSRFKPVRLVTPAIVILMYWCRLLVMTKIKANPLTSNPPYLPNSNKTMRLASTAAGDEPRMPTIFWRDTNDFTELVMANSNILIILSHLQLCYENLIESMASQLRNPLYTFGIPDPILIINKIIQANNGITDSIGKTDIGYSFLSDDKNQMKAYQHSLLTNLLANSNTRKANTANILSDGSIEWNTDQIRRWLARGGKFQK</sequence>
<name>A0AAD5P955_9FUNG</name>
<proteinExistence type="predicted"/>
<organism evidence="1 2">
    <name type="scientific">Phascolomyces articulosus</name>
    <dbReference type="NCBI Taxonomy" id="60185"/>
    <lineage>
        <taxon>Eukaryota</taxon>
        <taxon>Fungi</taxon>
        <taxon>Fungi incertae sedis</taxon>
        <taxon>Mucoromycota</taxon>
        <taxon>Mucoromycotina</taxon>
        <taxon>Mucoromycetes</taxon>
        <taxon>Mucorales</taxon>
        <taxon>Lichtheimiaceae</taxon>
        <taxon>Phascolomyces</taxon>
    </lineage>
</organism>
<reference evidence="1" key="1">
    <citation type="journal article" date="2022" name="IScience">
        <title>Evolution of zygomycete secretomes and the origins of terrestrial fungal ecologies.</title>
        <authorList>
            <person name="Chang Y."/>
            <person name="Wang Y."/>
            <person name="Mondo S."/>
            <person name="Ahrendt S."/>
            <person name="Andreopoulos W."/>
            <person name="Barry K."/>
            <person name="Beard J."/>
            <person name="Benny G.L."/>
            <person name="Blankenship S."/>
            <person name="Bonito G."/>
            <person name="Cuomo C."/>
            <person name="Desiro A."/>
            <person name="Gervers K.A."/>
            <person name="Hundley H."/>
            <person name="Kuo A."/>
            <person name="LaButti K."/>
            <person name="Lang B.F."/>
            <person name="Lipzen A."/>
            <person name="O'Donnell K."/>
            <person name="Pangilinan J."/>
            <person name="Reynolds N."/>
            <person name="Sandor L."/>
            <person name="Smith M.E."/>
            <person name="Tsang A."/>
            <person name="Grigoriev I.V."/>
            <person name="Stajich J.E."/>
            <person name="Spatafora J.W."/>
        </authorList>
    </citation>
    <scope>NUCLEOTIDE SEQUENCE</scope>
    <source>
        <strain evidence="1">RSA 2281</strain>
    </source>
</reference>
<dbReference type="AlphaFoldDB" id="A0AAD5P955"/>
<gene>
    <name evidence="1" type="ORF">BDA99DRAFT_565857</name>
</gene>
<reference evidence="1" key="2">
    <citation type="submission" date="2023-02" db="EMBL/GenBank/DDBJ databases">
        <authorList>
            <consortium name="DOE Joint Genome Institute"/>
            <person name="Mondo S.J."/>
            <person name="Chang Y."/>
            <person name="Wang Y."/>
            <person name="Ahrendt S."/>
            <person name="Andreopoulos W."/>
            <person name="Barry K."/>
            <person name="Beard J."/>
            <person name="Benny G.L."/>
            <person name="Blankenship S."/>
            <person name="Bonito G."/>
            <person name="Cuomo C."/>
            <person name="Desiro A."/>
            <person name="Gervers K.A."/>
            <person name="Hundley H."/>
            <person name="Kuo A."/>
            <person name="LaButti K."/>
            <person name="Lang B.F."/>
            <person name="Lipzen A."/>
            <person name="O'Donnell K."/>
            <person name="Pangilinan J."/>
            <person name="Reynolds N."/>
            <person name="Sandor L."/>
            <person name="Smith M.W."/>
            <person name="Tsang A."/>
            <person name="Grigoriev I.V."/>
            <person name="Stajich J.E."/>
            <person name="Spatafora J.W."/>
        </authorList>
    </citation>
    <scope>NUCLEOTIDE SEQUENCE</scope>
    <source>
        <strain evidence="1">RSA 2281</strain>
    </source>
</reference>
<evidence type="ECO:0000313" key="2">
    <source>
        <dbReference type="Proteomes" id="UP001209540"/>
    </source>
</evidence>
<dbReference type="Proteomes" id="UP001209540">
    <property type="component" value="Unassembled WGS sequence"/>
</dbReference>